<dbReference type="Gene3D" id="2.60.40.150">
    <property type="entry name" value="C2 domain"/>
    <property type="match status" value="1"/>
</dbReference>
<protein>
    <recommendedName>
        <fullName evidence="7">C2 domain-containing protein</fullName>
    </recommendedName>
</protein>
<comment type="similarity">
    <text evidence="1">Belongs to the copine family.</text>
</comment>
<dbReference type="SMART" id="SM00327">
    <property type="entry name" value="VWA"/>
    <property type="match status" value="1"/>
</dbReference>
<sequence length="517" mass="59696">MEEQPKSVQEKCNYLQISLTIHFEDTPEPTENYHIEVALKEHSEDEYRIIAITERLPGSSAIAWAESFTLLYKFQKQQKMKFLLYKSDFNGIKVLAGQAKEDLSRILRAGSYIGVLDGNNNSIGRVDVNFQEQLESRQKVYMIVSGRNLDDLDTFTKSDPYIKLYKGFEDDWLLIYESKIIMNNLNPSWDPITMDYSFLCDNKGSTKMKIECFDFDDQKKSDFIGECEFHARDFIKGKKFILYNPEKSKNNTGAIVIEKFDLIDEGSFIDYLRQGMRINLTIAIDYTSSNGLITNNNSLHYLSPESKNEYEQALEKIGKILSEYDDDKRYSIFGFGGEPEWLDSVSHCFALNGFQDNPYIKGFENVLQVYKNTLPDIKLSGPTKFRPLLEKQLEICRNSVENTYHILLILTDGVAHDLQETIDLLVIASREALSVLFIGIGPEHFLDLKKLDSDIKMLENSKGNRSQRDIVQFVSFREFEGDIEGFAREALMEIPSQMMQYMEFKRKKQVEVISSSN</sequence>
<reference evidence="5 6" key="1">
    <citation type="submission" date="2016-11" db="EMBL/GenBank/DDBJ databases">
        <title>The macronuclear genome of Stentor coeruleus: a giant cell with tiny introns.</title>
        <authorList>
            <person name="Slabodnick M."/>
            <person name="Ruby J.G."/>
            <person name="Reiff S.B."/>
            <person name="Swart E.C."/>
            <person name="Gosai S."/>
            <person name="Prabakaran S."/>
            <person name="Witkowska E."/>
            <person name="Larue G.E."/>
            <person name="Fisher S."/>
            <person name="Freeman R.M."/>
            <person name="Gunawardena J."/>
            <person name="Chu W."/>
            <person name="Stover N.A."/>
            <person name="Gregory B.D."/>
            <person name="Nowacki M."/>
            <person name="Derisi J."/>
            <person name="Roy S.W."/>
            <person name="Marshall W.F."/>
            <person name="Sood P."/>
        </authorList>
    </citation>
    <scope>NUCLEOTIDE SEQUENCE [LARGE SCALE GENOMIC DNA]</scope>
    <source>
        <strain evidence="5">WM001</strain>
    </source>
</reference>
<evidence type="ECO:0000256" key="2">
    <source>
        <dbReference type="ARBA" id="ARBA00022737"/>
    </source>
</evidence>
<evidence type="ECO:0000259" key="4">
    <source>
        <dbReference type="PROSITE" id="PS50234"/>
    </source>
</evidence>
<dbReference type="GO" id="GO:0005886">
    <property type="term" value="C:plasma membrane"/>
    <property type="evidence" value="ECO:0007669"/>
    <property type="project" value="TreeGrafter"/>
</dbReference>
<dbReference type="InterPro" id="IPR000008">
    <property type="entry name" value="C2_dom"/>
</dbReference>
<feature type="domain" description="VWFA" evidence="4">
    <location>
        <begin position="279"/>
        <end position="491"/>
    </location>
</feature>
<dbReference type="Proteomes" id="UP000187209">
    <property type="component" value="Unassembled WGS sequence"/>
</dbReference>
<evidence type="ECO:0000313" key="6">
    <source>
        <dbReference type="Proteomes" id="UP000187209"/>
    </source>
</evidence>
<dbReference type="Pfam" id="PF07002">
    <property type="entry name" value="Copine"/>
    <property type="match status" value="1"/>
</dbReference>
<organism evidence="5 6">
    <name type="scientific">Stentor coeruleus</name>
    <dbReference type="NCBI Taxonomy" id="5963"/>
    <lineage>
        <taxon>Eukaryota</taxon>
        <taxon>Sar</taxon>
        <taxon>Alveolata</taxon>
        <taxon>Ciliophora</taxon>
        <taxon>Postciliodesmatophora</taxon>
        <taxon>Heterotrichea</taxon>
        <taxon>Heterotrichida</taxon>
        <taxon>Stentoridae</taxon>
        <taxon>Stentor</taxon>
    </lineage>
</organism>
<keyword evidence="6" id="KW-1185">Reference proteome</keyword>
<dbReference type="InterPro" id="IPR010734">
    <property type="entry name" value="Copine_C"/>
</dbReference>
<proteinExistence type="inferred from homology"/>
<gene>
    <name evidence="5" type="ORF">SteCoe_11118</name>
</gene>
<name>A0A1R2CDZ5_9CILI</name>
<dbReference type="Pfam" id="PF00168">
    <property type="entry name" value="C2"/>
    <property type="match status" value="1"/>
</dbReference>
<dbReference type="CDD" id="cd04047">
    <property type="entry name" value="C2B_Copine"/>
    <property type="match status" value="1"/>
</dbReference>
<dbReference type="SMART" id="SM00239">
    <property type="entry name" value="C2"/>
    <property type="match status" value="1"/>
</dbReference>
<dbReference type="PROSITE" id="PS50004">
    <property type="entry name" value="C2"/>
    <property type="match status" value="1"/>
</dbReference>
<evidence type="ECO:0008006" key="7">
    <source>
        <dbReference type="Google" id="ProtNLM"/>
    </source>
</evidence>
<feature type="domain" description="C2" evidence="3">
    <location>
        <begin position="122"/>
        <end position="244"/>
    </location>
</feature>
<evidence type="ECO:0000313" key="5">
    <source>
        <dbReference type="EMBL" id="OMJ87195.1"/>
    </source>
</evidence>
<dbReference type="AlphaFoldDB" id="A0A1R2CDZ5"/>
<comment type="caution">
    <text evidence="5">The sequence shown here is derived from an EMBL/GenBank/DDBJ whole genome shotgun (WGS) entry which is preliminary data.</text>
</comment>
<dbReference type="SUPFAM" id="SSF53300">
    <property type="entry name" value="vWA-like"/>
    <property type="match status" value="1"/>
</dbReference>
<dbReference type="GO" id="GO:0071277">
    <property type="term" value="P:cellular response to calcium ion"/>
    <property type="evidence" value="ECO:0007669"/>
    <property type="project" value="TreeGrafter"/>
</dbReference>
<dbReference type="InterPro" id="IPR036465">
    <property type="entry name" value="vWFA_dom_sf"/>
</dbReference>
<evidence type="ECO:0000256" key="1">
    <source>
        <dbReference type="ARBA" id="ARBA00009048"/>
    </source>
</evidence>
<dbReference type="PANTHER" id="PTHR10857">
    <property type="entry name" value="COPINE"/>
    <property type="match status" value="1"/>
</dbReference>
<dbReference type="InterPro" id="IPR037768">
    <property type="entry name" value="C2B_Copine"/>
</dbReference>
<dbReference type="InterPro" id="IPR002035">
    <property type="entry name" value="VWF_A"/>
</dbReference>
<dbReference type="InterPro" id="IPR045052">
    <property type="entry name" value="Copine"/>
</dbReference>
<keyword evidence="2" id="KW-0677">Repeat</keyword>
<dbReference type="OrthoDB" id="5855668at2759"/>
<dbReference type="EMBL" id="MPUH01000183">
    <property type="protein sequence ID" value="OMJ87195.1"/>
    <property type="molecule type" value="Genomic_DNA"/>
</dbReference>
<accession>A0A1R2CDZ5</accession>
<dbReference type="PANTHER" id="PTHR10857:SF106">
    <property type="entry name" value="C2 DOMAIN-CONTAINING PROTEIN"/>
    <property type="match status" value="1"/>
</dbReference>
<evidence type="ECO:0000259" key="3">
    <source>
        <dbReference type="PROSITE" id="PS50004"/>
    </source>
</evidence>
<dbReference type="InterPro" id="IPR035892">
    <property type="entry name" value="C2_domain_sf"/>
</dbReference>
<dbReference type="SUPFAM" id="SSF49562">
    <property type="entry name" value="C2 domain (Calcium/lipid-binding domain, CaLB)"/>
    <property type="match status" value="1"/>
</dbReference>
<dbReference type="PROSITE" id="PS50234">
    <property type="entry name" value="VWFA"/>
    <property type="match status" value="1"/>
</dbReference>
<dbReference type="GO" id="GO:0005544">
    <property type="term" value="F:calcium-dependent phospholipid binding"/>
    <property type="evidence" value="ECO:0007669"/>
    <property type="project" value="InterPro"/>
</dbReference>